<protein>
    <submittedName>
        <fullName evidence="1">Uncharacterized protein</fullName>
    </submittedName>
</protein>
<dbReference type="EMBL" id="CP012159">
    <property type="protein sequence ID" value="AKT39576.1"/>
    <property type="molecule type" value="Genomic_DNA"/>
</dbReference>
<dbReference type="RefSeq" id="WP_050431638.1">
    <property type="nucleotide sequence ID" value="NZ_CP012159.1"/>
</dbReference>
<reference evidence="1 2" key="1">
    <citation type="submission" date="2015-07" db="EMBL/GenBank/DDBJ databases">
        <title>Genome analysis of myxobacterium Chondromyces crocatus Cm c5 reveals a high potential for natural compound synthesis and the genetic basis for the loss of fruiting body formation.</title>
        <authorList>
            <person name="Zaburannyi N."/>
            <person name="Bunk B."/>
            <person name="Maier J."/>
            <person name="Overmann J."/>
            <person name="Mueller R."/>
        </authorList>
    </citation>
    <scope>NUCLEOTIDE SEQUENCE [LARGE SCALE GENOMIC DNA]</scope>
    <source>
        <strain evidence="1 2">Cm c5</strain>
    </source>
</reference>
<dbReference type="Proteomes" id="UP000067626">
    <property type="component" value="Chromosome"/>
</dbReference>
<proteinExistence type="predicted"/>
<organism evidence="1 2">
    <name type="scientific">Chondromyces crocatus</name>
    <dbReference type="NCBI Taxonomy" id="52"/>
    <lineage>
        <taxon>Bacteria</taxon>
        <taxon>Pseudomonadati</taxon>
        <taxon>Myxococcota</taxon>
        <taxon>Polyangia</taxon>
        <taxon>Polyangiales</taxon>
        <taxon>Polyangiaceae</taxon>
        <taxon>Chondromyces</taxon>
    </lineage>
</organism>
<gene>
    <name evidence="1" type="ORF">CMC5_037250</name>
</gene>
<evidence type="ECO:0000313" key="1">
    <source>
        <dbReference type="EMBL" id="AKT39576.1"/>
    </source>
</evidence>
<sequence>MHTAGSFDPHAQLRALYLSLLHHQEHFDEFRQLLAMYGASPEHSDEEPEDAAQVRAQLNERIRDWVGTFSGLSAVQMLHWRAILVEERFNVALSPWKDSNMY</sequence>
<name>A0A0K1EFD9_CHOCO</name>
<dbReference type="AlphaFoldDB" id="A0A0K1EFD9"/>
<dbReference type="OrthoDB" id="5515138at2"/>
<dbReference type="STRING" id="52.CMC5_037250"/>
<dbReference type="KEGG" id="ccro:CMC5_037250"/>
<evidence type="ECO:0000313" key="2">
    <source>
        <dbReference type="Proteomes" id="UP000067626"/>
    </source>
</evidence>
<accession>A0A0K1EFD9</accession>
<keyword evidence="2" id="KW-1185">Reference proteome</keyword>